<dbReference type="RefSeq" id="WP_309201686.1">
    <property type="nucleotide sequence ID" value="NZ_CP133548.1"/>
</dbReference>
<dbReference type="Proteomes" id="UP001239782">
    <property type="component" value="Chromosome"/>
</dbReference>
<dbReference type="Gene3D" id="3.30.2130.10">
    <property type="entry name" value="VC0802-like"/>
    <property type="match status" value="1"/>
</dbReference>
<dbReference type="PIRSF" id="PIRSF008459">
    <property type="entry name" value="UCP008459"/>
    <property type="match status" value="1"/>
</dbReference>
<dbReference type="InterPro" id="IPR016540">
    <property type="entry name" value="UCP008459"/>
</dbReference>
<protein>
    <submittedName>
        <fullName evidence="2">ACT domain-containing protein</fullName>
    </submittedName>
</protein>
<dbReference type="Pfam" id="PF13840">
    <property type="entry name" value="ACT_7"/>
    <property type="match status" value="1"/>
</dbReference>
<dbReference type="EMBL" id="CP133548">
    <property type="protein sequence ID" value="WMS86541.1"/>
    <property type="molecule type" value="Genomic_DNA"/>
</dbReference>
<dbReference type="AlphaFoldDB" id="A0AA51RRZ8"/>
<sequence length="136" mass="15180">MTNNSFPILHLQTEHSIAKLKEPVALPAKSNQLYNLSVTVDEISLIAPTQFLRSIKSQIIKEENGWHIIKFDQVFQFKEIGVLAAVAARLAEHDISILAVSTFNTDYLMIQQTQIGKALMQMRAAGHQVTSVHQLG</sequence>
<accession>A0AA51RRZ8</accession>
<evidence type="ECO:0000313" key="3">
    <source>
        <dbReference type="Proteomes" id="UP001239782"/>
    </source>
</evidence>
<organism evidence="2 3">
    <name type="scientific">Pleionea litopenaei</name>
    <dbReference type="NCBI Taxonomy" id="3070815"/>
    <lineage>
        <taxon>Bacteria</taxon>
        <taxon>Pseudomonadati</taxon>
        <taxon>Pseudomonadota</taxon>
        <taxon>Gammaproteobacteria</taxon>
        <taxon>Oceanospirillales</taxon>
        <taxon>Pleioneaceae</taxon>
        <taxon>Pleionea</taxon>
    </lineage>
</organism>
<dbReference type="InterPro" id="IPR045865">
    <property type="entry name" value="ACT-like_dom_sf"/>
</dbReference>
<name>A0AA51RRZ8_9GAMM</name>
<dbReference type="InterPro" id="IPR027795">
    <property type="entry name" value="CASTOR_ACT_dom"/>
</dbReference>
<dbReference type="SUPFAM" id="SSF55021">
    <property type="entry name" value="ACT-like"/>
    <property type="match status" value="1"/>
</dbReference>
<proteinExistence type="predicted"/>
<evidence type="ECO:0000259" key="1">
    <source>
        <dbReference type="Pfam" id="PF13840"/>
    </source>
</evidence>
<reference evidence="2 3" key="1">
    <citation type="submission" date="2023-08" db="EMBL/GenBank/DDBJ databases">
        <title>Pleionea litopenaei sp. nov., isolated from stomach of juvenile Litopenaeus vannamei.</title>
        <authorList>
            <person name="Rho A.M."/>
            <person name="Hwang C.Y."/>
        </authorList>
    </citation>
    <scope>NUCLEOTIDE SEQUENCE [LARGE SCALE GENOMIC DNA]</scope>
    <source>
        <strain evidence="2 3">HL-JVS1</strain>
    </source>
</reference>
<dbReference type="KEGG" id="plei:Q9312_15075"/>
<evidence type="ECO:0000313" key="2">
    <source>
        <dbReference type="EMBL" id="WMS86541.1"/>
    </source>
</evidence>
<gene>
    <name evidence="2" type="ORF">Q9312_15075</name>
</gene>
<keyword evidence="3" id="KW-1185">Reference proteome</keyword>
<feature type="domain" description="CASTOR ACT" evidence="1">
    <location>
        <begin position="63"/>
        <end position="119"/>
    </location>
</feature>